<accession>A0A0S2THW4</accession>
<dbReference type="PANTHER" id="PTHR10815">
    <property type="entry name" value="METHYLATED-DNA--PROTEIN-CYSTEINE METHYLTRANSFERASE"/>
    <property type="match status" value="1"/>
</dbReference>
<keyword evidence="4" id="KW-0489">Methyltransferase</keyword>
<dbReference type="Pfam" id="PF01035">
    <property type="entry name" value="DNA_binding_1"/>
    <property type="match status" value="1"/>
</dbReference>
<evidence type="ECO:0000313" key="11">
    <source>
        <dbReference type="Proteomes" id="UP000055136"/>
    </source>
</evidence>
<evidence type="ECO:0000256" key="5">
    <source>
        <dbReference type="ARBA" id="ARBA00022679"/>
    </source>
</evidence>
<gene>
    <name evidence="10" type="ORF">Tel_05370</name>
</gene>
<dbReference type="InterPro" id="IPR001497">
    <property type="entry name" value="MethylDNA_cys_MeTrfase_AS"/>
</dbReference>
<evidence type="ECO:0000256" key="8">
    <source>
        <dbReference type="ARBA" id="ARBA00049348"/>
    </source>
</evidence>
<evidence type="ECO:0000256" key="6">
    <source>
        <dbReference type="ARBA" id="ARBA00022763"/>
    </source>
</evidence>
<evidence type="ECO:0000256" key="7">
    <source>
        <dbReference type="ARBA" id="ARBA00023204"/>
    </source>
</evidence>
<dbReference type="PANTHER" id="PTHR10815:SF13">
    <property type="entry name" value="METHYLATED-DNA--PROTEIN-CYSTEINE METHYLTRANSFERASE"/>
    <property type="match status" value="1"/>
</dbReference>
<dbReference type="GO" id="GO:0006281">
    <property type="term" value="P:DNA repair"/>
    <property type="evidence" value="ECO:0007669"/>
    <property type="project" value="UniProtKB-KW"/>
</dbReference>
<dbReference type="KEGG" id="tee:Tel_05370"/>
<organism evidence="10 11">
    <name type="scientific">Candidatus Tenderia electrophaga</name>
    <dbReference type="NCBI Taxonomy" id="1748243"/>
    <lineage>
        <taxon>Bacteria</taxon>
        <taxon>Pseudomonadati</taxon>
        <taxon>Pseudomonadota</taxon>
        <taxon>Gammaproteobacteria</taxon>
        <taxon>Candidatus Tenderiales</taxon>
        <taxon>Candidatus Tenderiaceae</taxon>
        <taxon>Candidatus Tenderia</taxon>
    </lineage>
</organism>
<dbReference type="NCBIfam" id="TIGR00589">
    <property type="entry name" value="ogt"/>
    <property type="match status" value="1"/>
</dbReference>
<dbReference type="InterPro" id="IPR036217">
    <property type="entry name" value="MethylDNA_cys_MeTrfase_DNAb"/>
</dbReference>
<name>A0A0S2THW4_9GAMM</name>
<dbReference type="InterPro" id="IPR036631">
    <property type="entry name" value="MGMT_N_sf"/>
</dbReference>
<dbReference type="Proteomes" id="UP000055136">
    <property type="component" value="Chromosome"/>
</dbReference>
<dbReference type="Gene3D" id="1.10.10.10">
    <property type="entry name" value="Winged helix-like DNA-binding domain superfamily/Winged helix DNA-binding domain"/>
    <property type="match status" value="1"/>
</dbReference>
<dbReference type="PROSITE" id="PS00374">
    <property type="entry name" value="MGMT"/>
    <property type="match status" value="1"/>
</dbReference>
<dbReference type="GO" id="GO:0003908">
    <property type="term" value="F:methylated-DNA-[protein]-cysteine S-methyltransferase activity"/>
    <property type="evidence" value="ECO:0007669"/>
    <property type="project" value="UniProtKB-EC"/>
</dbReference>
<keyword evidence="5" id="KW-0808">Transferase</keyword>
<dbReference type="AlphaFoldDB" id="A0A0S2THW4"/>
<evidence type="ECO:0000256" key="3">
    <source>
        <dbReference type="ARBA" id="ARBA00011918"/>
    </source>
</evidence>
<keyword evidence="11" id="KW-1185">Reference proteome</keyword>
<protein>
    <recommendedName>
        <fullName evidence="3">methylated-DNA--[protein]-cysteine S-methyltransferase</fullName>
        <ecNumber evidence="3">2.1.1.63</ecNumber>
    </recommendedName>
</protein>
<dbReference type="CDD" id="cd06445">
    <property type="entry name" value="ATase"/>
    <property type="match status" value="1"/>
</dbReference>
<comment type="catalytic activity">
    <reaction evidence="1">
        <text>a 4-O-methyl-thymidine in DNA + L-cysteinyl-[protein] = a thymidine in DNA + S-methyl-L-cysteinyl-[protein]</text>
        <dbReference type="Rhea" id="RHEA:53428"/>
        <dbReference type="Rhea" id="RHEA-COMP:10131"/>
        <dbReference type="Rhea" id="RHEA-COMP:10132"/>
        <dbReference type="Rhea" id="RHEA-COMP:13555"/>
        <dbReference type="Rhea" id="RHEA-COMP:13556"/>
        <dbReference type="ChEBI" id="CHEBI:29950"/>
        <dbReference type="ChEBI" id="CHEBI:82612"/>
        <dbReference type="ChEBI" id="CHEBI:137386"/>
        <dbReference type="ChEBI" id="CHEBI:137387"/>
        <dbReference type="EC" id="2.1.1.63"/>
    </reaction>
</comment>
<dbReference type="EC" id="2.1.1.63" evidence="3"/>
<dbReference type="GO" id="GO:0032259">
    <property type="term" value="P:methylation"/>
    <property type="evidence" value="ECO:0007669"/>
    <property type="project" value="UniProtKB-KW"/>
</dbReference>
<dbReference type="FunFam" id="1.10.10.10:FF:000214">
    <property type="entry name" value="Methylated-DNA--protein-cysteine methyltransferase"/>
    <property type="match status" value="1"/>
</dbReference>
<evidence type="ECO:0000256" key="4">
    <source>
        <dbReference type="ARBA" id="ARBA00022603"/>
    </source>
</evidence>
<dbReference type="InterPro" id="IPR036388">
    <property type="entry name" value="WH-like_DNA-bd_sf"/>
</dbReference>
<dbReference type="STRING" id="1748243.Tel_05370"/>
<evidence type="ECO:0000259" key="9">
    <source>
        <dbReference type="Pfam" id="PF01035"/>
    </source>
</evidence>
<comment type="catalytic activity">
    <reaction evidence="8">
        <text>a 6-O-methyl-2'-deoxyguanosine in DNA + L-cysteinyl-[protein] = S-methyl-L-cysteinyl-[protein] + a 2'-deoxyguanosine in DNA</text>
        <dbReference type="Rhea" id="RHEA:24000"/>
        <dbReference type="Rhea" id="RHEA-COMP:10131"/>
        <dbReference type="Rhea" id="RHEA-COMP:10132"/>
        <dbReference type="Rhea" id="RHEA-COMP:11367"/>
        <dbReference type="Rhea" id="RHEA-COMP:11368"/>
        <dbReference type="ChEBI" id="CHEBI:29950"/>
        <dbReference type="ChEBI" id="CHEBI:82612"/>
        <dbReference type="ChEBI" id="CHEBI:85445"/>
        <dbReference type="ChEBI" id="CHEBI:85448"/>
        <dbReference type="EC" id="2.1.1.63"/>
    </reaction>
</comment>
<reference evidence="10" key="1">
    <citation type="submission" date="2015-10" db="EMBL/GenBank/DDBJ databases">
        <title>Description of Candidatus Tenderia electrophaga gen. nov, sp. nov., an Uncultivated Electroautotroph from a Biocathode Enrichment.</title>
        <authorList>
            <person name="Eddie B.J."/>
            <person name="Malanoski A.P."/>
            <person name="Wang Z."/>
            <person name="Hall R.J."/>
            <person name="Oh S.D."/>
            <person name="Heiner C."/>
            <person name="Lin B."/>
            <person name="Strycharz-Glaven S.M."/>
        </authorList>
    </citation>
    <scope>NUCLEOTIDE SEQUENCE [LARGE SCALE GENOMIC DNA]</scope>
    <source>
        <strain evidence="10">NRL1</strain>
    </source>
</reference>
<dbReference type="EMBL" id="CP013099">
    <property type="protein sequence ID" value="ALP54747.1"/>
    <property type="molecule type" value="Genomic_DNA"/>
</dbReference>
<evidence type="ECO:0000256" key="2">
    <source>
        <dbReference type="ARBA" id="ARBA00008711"/>
    </source>
</evidence>
<keyword evidence="7" id="KW-0234">DNA repair</keyword>
<keyword evidence="6" id="KW-0227">DNA damage</keyword>
<feature type="domain" description="Methylated-DNA-[protein]-cysteine S-methyltransferase DNA binding" evidence="9">
    <location>
        <begin position="68"/>
        <end position="149"/>
    </location>
</feature>
<sequence>MIATPVPRVKVGLRFAGERLVGVDFLGGEATPQLPKSSAQRCMIKQLQHYFVDPAADLDMALQIEGTAFQQRVWKAMRQIPPGKTLTYGELARRLGSSARAVGSACRTNHLPLVIPCHRVVAKSGLGGFMGQTRGAGLTLKQWLLEHEQRVNDG</sequence>
<dbReference type="InterPro" id="IPR014048">
    <property type="entry name" value="MethylDNA_cys_MeTrfase_DNA-bd"/>
</dbReference>
<dbReference type="SUPFAM" id="SSF46767">
    <property type="entry name" value="Methylated DNA-protein cysteine methyltransferase, C-terminal domain"/>
    <property type="match status" value="1"/>
</dbReference>
<comment type="similarity">
    <text evidence="2">Belongs to the MGMT family.</text>
</comment>
<evidence type="ECO:0000256" key="1">
    <source>
        <dbReference type="ARBA" id="ARBA00001286"/>
    </source>
</evidence>
<proteinExistence type="inferred from homology"/>
<dbReference type="SUPFAM" id="SSF53155">
    <property type="entry name" value="Methylated DNA-protein cysteine methyltransferase domain"/>
    <property type="match status" value="1"/>
</dbReference>
<evidence type="ECO:0000313" key="10">
    <source>
        <dbReference type="EMBL" id="ALP54747.1"/>
    </source>
</evidence>